<feature type="compositionally biased region" description="Acidic residues" evidence="1">
    <location>
        <begin position="1002"/>
        <end position="1016"/>
    </location>
</feature>
<feature type="region of interest" description="Disordered" evidence="1">
    <location>
        <begin position="257"/>
        <end position="390"/>
    </location>
</feature>
<gene>
    <name evidence="2" type="ORF">N7493_010741</name>
</gene>
<feature type="compositionally biased region" description="Acidic residues" evidence="1">
    <location>
        <begin position="549"/>
        <end position="572"/>
    </location>
</feature>
<sequence length="1225" mass="138775">MSSTSRSQTSSPDILGPPGDADYLISSPVKPFAGRQSWMSPALVKRQQTPAKRPRASLSPGKSAHSIRFDDVLLPGSPAMKLDGRHRSLSPEKILQDGNVSPWRIRVTLEATQDEENQEQTSPSRKRRRPSTVTTMVPLKDERSPLMEKTPARKRGRPRKSDTHMQPRNGSPWPGSPGHTPGPNEASGQKRKPGRPRKSTPRPLRQDLFDIDNAPSPEPQPEMHMSPMDMTADTVAEPAREWSPIKADVFDDLESDSLGADDLPVADLRPLPPHSQTWDDNNRREYGRAIYDTPVIGDTEHHFQDNEESIHSTPSKMPSPTRERLGSSTRSSRLGGSTSSHATYPTPTPTSSLVEGENRARENNEQVTPRDTLQPHQQHPTTDPLADPIEEHEEFDSIMESEGFTMVSLDTLPSARQYGLGSGARNATDNAAKILRDREDGRIGDKLRRKLPGSIRDFRTDSHSSARPSPLAQVVSPGRASFSSQNLNSFDQRSRHSADQVSYPELPETMSPERSPEPEPTLNVREEPDYFLDEAEEFGGQIHETEHEQEVEEDDEIEELEGEHEEEEEEPAMLESPQLSDRSPRQYSPADLRRTRESRWQMEREIVSRQAADSTNSNKVIYIESDENTPESENNENEGVLEDLPHSDAQLNDEQEQPYDRHPVDEDYFIEQRFHEHSQDCNPRHLSDPFHSSGRRFGVEQEQEQERQHEHEQQILDDDDESVDIWQQEQNDDRDAEAEPHPEPEPYRPTYRGTQVEQEMDVGEEEADEGFDDIWQQEARDHSFLSQHSDDLAPPPVQESTTPWKKIGSAATRQNNLSSSPAYVAIEHDGTKHFEQTHIQRLRDQEVDLSAILGEEDTPNRARYFNGSSTPKSILRRRIAAPYSTINGSAIKSVKSEKRVRLQPISQSSEPDFHTGITSPPVHESPHLGLASGRVDYSDATHSRSPEVHDTQSLGEQSAVTPEHTRRAEEGEPSSWFRRITSLTPRWLKAPTRSRYDSSSDVSEDEPDDYQSDQDEPVNNGSAHDIREDPEHEPLGSPLNEYSTEQVDESADAPSMDKGHMSLIEKEEDQFAEQEESDDAIEPEPEPVDLVENSHDKLQKPRPLAVFGYFSDAHYTLLRRIYRMAKRHPDRFPYFDAPGRADIIGDWMWTSDGHHGVPITEVQFAVIDRFVHELSHADIEYGGSGQVDWTEADLHRRLISVIIGEQIREERKAKTARGMSVDTWR</sequence>
<feature type="compositionally biased region" description="Polar residues" evidence="1">
    <location>
        <begin position="481"/>
        <end position="491"/>
    </location>
</feature>
<feature type="compositionally biased region" description="Basic and acidic residues" evidence="1">
    <location>
        <begin position="434"/>
        <end position="446"/>
    </location>
</feature>
<comment type="caution">
    <text evidence="2">The sequence shown here is derived from an EMBL/GenBank/DDBJ whole genome shotgun (WGS) entry which is preliminary data.</text>
</comment>
<feature type="compositionally biased region" description="Basic and acidic residues" evidence="1">
    <location>
        <begin position="298"/>
        <end position="310"/>
    </location>
</feature>
<feature type="compositionally biased region" description="Low complexity" evidence="1">
    <location>
        <begin position="326"/>
        <end position="340"/>
    </location>
</feature>
<dbReference type="EMBL" id="JAQJAN010000019">
    <property type="protein sequence ID" value="KAJ5709407.1"/>
    <property type="molecule type" value="Genomic_DNA"/>
</dbReference>
<feature type="compositionally biased region" description="Basic and acidic residues" evidence="1">
    <location>
        <begin position="704"/>
        <end position="714"/>
    </location>
</feature>
<feature type="region of interest" description="Disordered" evidence="1">
    <location>
        <begin position="415"/>
        <end position="819"/>
    </location>
</feature>
<feature type="region of interest" description="Disordered" evidence="1">
    <location>
        <begin position="898"/>
        <end position="977"/>
    </location>
</feature>
<evidence type="ECO:0000313" key="3">
    <source>
        <dbReference type="Proteomes" id="UP001215712"/>
    </source>
</evidence>
<accession>A0AAD6HDB0</accession>
<name>A0AAD6HDB0_9EURO</name>
<feature type="compositionally biased region" description="Polar residues" evidence="1">
    <location>
        <begin position="341"/>
        <end position="353"/>
    </location>
</feature>
<evidence type="ECO:0000256" key="1">
    <source>
        <dbReference type="SAM" id="MobiDB-lite"/>
    </source>
</evidence>
<protein>
    <recommendedName>
        <fullName evidence="4">AT DNA binding protein</fullName>
    </recommendedName>
</protein>
<proteinExistence type="predicted"/>
<feature type="compositionally biased region" description="Basic and acidic residues" evidence="1">
    <location>
        <begin position="731"/>
        <end position="746"/>
    </location>
</feature>
<organism evidence="2 3">
    <name type="scientific">Penicillium malachiteum</name>
    <dbReference type="NCBI Taxonomy" id="1324776"/>
    <lineage>
        <taxon>Eukaryota</taxon>
        <taxon>Fungi</taxon>
        <taxon>Dikarya</taxon>
        <taxon>Ascomycota</taxon>
        <taxon>Pezizomycotina</taxon>
        <taxon>Eurotiomycetes</taxon>
        <taxon>Eurotiomycetidae</taxon>
        <taxon>Eurotiales</taxon>
        <taxon>Aspergillaceae</taxon>
        <taxon>Penicillium</taxon>
    </lineage>
</organism>
<feature type="compositionally biased region" description="Basic and acidic residues" evidence="1">
    <location>
        <begin position="658"/>
        <end position="688"/>
    </location>
</feature>
<feature type="compositionally biased region" description="Polar residues" evidence="1">
    <location>
        <begin position="365"/>
        <end position="381"/>
    </location>
</feature>
<feature type="compositionally biased region" description="Basic and acidic residues" evidence="1">
    <location>
        <begin position="591"/>
        <end position="607"/>
    </location>
</feature>
<evidence type="ECO:0000313" key="2">
    <source>
        <dbReference type="EMBL" id="KAJ5709407.1"/>
    </source>
</evidence>
<feature type="compositionally biased region" description="Basic and acidic residues" evidence="1">
    <location>
        <begin position="778"/>
        <end position="791"/>
    </location>
</feature>
<feature type="compositionally biased region" description="Acidic residues" evidence="1">
    <location>
        <begin position="758"/>
        <end position="772"/>
    </location>
</feature>
<evidence type="ECO:0008006" key="4">
    <source>
        <dbReference type="Google" id="ProtNLM"/>
    </source>
</evidence>
<feature type="compositionally biased region" description="Basic and acidic residues" evidence="1">
    <location>
        <begin position="1024"/>
        <end position="1034"/>
    </location>
</feature>
<dbReference type="Proteomes" id="UP001215712">
    <property type="component" value="Unassembled WGS sequence"/>
</dbReference>
<feature type="compositionally biased region" description="Polar residues" evidence="1">
    <location>
        <begin position="951"/>
        <end position="960"/>
    </location>
</feature>
<feature type="compositionally biased region" description="Low complexity" evidence="1">
    <location>
        <begin position="1"/>
        <end position="11"/>
    </location>
</feature>
<dbReference type="AlphaFoldDB" id="A0AAD6HDB0"/>
<feature type="compositionally biased region" description="Basic residues" evidence="1">
    <location>
        <begin position="189"/>
        <end position="200"/>
    </location>
</feature>
<reference evidence="2" key="1">
    <citation type="journal article" date="2023" name="IMA Fungus">
        <title>Comparative genomic study of the Penicillium genus elucidates a diverse pangenome and 15 lateral gene transfer events.</title>
        <authorList>
            <person name="Petersen C."/>
            <person name="Sorensen T."/>
            <person name="Nielsen M.R."/>
            <person name="Sondergaard T.E."/>
            <person name="Sorensen J.L."/>
            <person name="Fitzpatrick D.A."/>
            <person name="Frisvad J.C."/>
            <person name="Nielsen K.L."/>
        </authorList>
    </citation>
    <scope>NUCLEOTIDE SEQUENCE</scope>
    <source>
        <strain evidence="2">IBT 17514</strain>
    </source>
</reference>
<feature type="region of interest" description="Disordered" evidence="1">
    <location>
        <begin position="991"/>
        <end position="1057"/>
    </location>
</feature>
<reference evidence="2" key="2">
    <citation type="submission" date="2023-01" db="EMBL/GenBank/DDBJ databases">
        <authorList>
            <person name="Petersen C."/>
        </authorList>
    </citation>
    <scope>NUCLEOTIDE SEQUENCE</scope>
    <source>
        <strain evidence="2">IBT 17514</strain>
    </source>
</reference>
<feature type="region of interest" description="Disordered" evidence="1">
    <location>
        <begin position="1"/>
        <end position="242"/>
    </location>
</feature>
<keyword evidence="3" id="KW-1185">Reference proteome</keyword>
<feature type="compositionally biased region" description="Basic and acidic residues" evidence="1">
    <location>
        <begin position="936"/>
        <end position="950"/>
    </location>
</feature>
<feature type="compositionally biased region" description="Acidic residues" evidence="1">
    <location>
        <begin position="624"/>
        <end position="641"/>
    </location>
</feature>